<accession>V5C4R8</accession>
<feature type="chain" id="PRO_5004733647" evidence="1">
    <location>
        <begin position="26"/>
        <end position="309"/>
    </location>
</feature>
<name>V5C4R8_9GAMM</name>
<comment type="caution">
    <text evidence="2">The sequence shown here is derived from an EMBL/GenBank/DDBJ whole genome shotgun (WGS) entry which is preliminary data.</text>
</comment>
<keyword evidence="1" id="KW-0732">Signal</keyword>
<dbReference type="EMBL" id="AYLO01000088">
    <property type="protein sequence ID" value="ESS71743.1"/>
    <property type="molecule type" value="Genomic_DNA"/>
</dbReference>
<organism evidence="2 3">
    <name type="scientific">Methyloglobulus morosus KoM1</name>
    <dbReference type="NCBI Taxonomy" id="1116472"/>
    <lineage>
        <taxon>Bacteria</taxon>
        <taxon>Pseudomonadati</taxon>
        <taxon>Pseudomonadota</taxon>
        <taxon>Gammaproteobacteria</taxon>
        <taxon>Methylococcales</taxon>
        <taxon>Methylococcaceae</taxon>
        <taxon>Methyloglobulus</taxon>
    </lineage>
</organism>
<reference evidence="2 3" key="1">
    <citation type="journal article" date="2013" name="Genome Announc.">
        <title>Draft Genome Sequence of the Methanotrophic Gammaproteobacterium Methyloglobulus morosus DSM 22980 Strain KoM1.</title>
        <authorList>
            <person name="Poehlein A."/>
            <person name="Deutzmann J.S."/>
            <person name="Daniel R."/>
            <person name="Simeonova D.D."/>
        </authorList>
    </citation>
    <scope>NUCLEOTIDE SEQUENCE [LARGE SCALE GENOMIC DNA]</scope>
    <source>
        <strain evidence="2 3">KoM1</strain>
    </source>
</reference>
<evidence type="ECO:0000313" key="3">
    <source>
        <dbReference type="Proteomes" id="UP000017842"/>
    </source>
</evidence>
<sequence>MTLSKIKGLTLCVLMALSAAGQALAHTGVRDTVEEGKASYNGFTITHGCNNSSEGGPPAQQYPVIGQAAVFPFGDNAVWRDEAGTVIQVGGNGGGTITGAKLSLAVTGYSDGSTFKTTEELVDSLGNIQGLLYKDGVMAPNLNAITPFKITAPTIANNCVKTLKIRIGVINYCDTEKNAGNDGKGSWKSPKDDSGKDLKIPKTTSAASGFVQADAANSGKFKDIPNGNGDNNRADWWFTAPYGGSSLYNDPDLLQPTFWTTLSVTNKAADLALCAGTQVEYSVEPSGIAFDTILTGKNTRPFTKGNQGL</sequence>
<dbReference type="eggNOG" id="ENOG5031N7Q">
    <property type="taxonomic scope" value="Bacteria"/>
</dbReference>
<dbReference type="OrthoDB" id="257391at2"/>
<dbReference type="RefSeq" id="WP_023495245.1">
    <property type="nucleotide sequence ID" value="NZ_AYLO01000088.1"/>
</dbReference>
<proteinExistence type="predicted"/>
<dbReference type="Proteomes" id="UP000017842">
    <property type="component" value="Unassembled WGS sequence"/>
</dbReference>
<feature type="signal peptide" evidence="1">
    <location>
        <begin position="1"/>
        <end position="25"/>
    </location>
</feature>
<evidence type="ECO:0000256" key="1">
    <source>
        <dbReference type="SAM" id="SignalP"/>
    </source>
</evidence>
<dbReference type="AlphaFoldDB" id="V5C4R8"/>
<protein>
    <submittedName>
        <fullName evidence="2">Uncharacterized protein</fullName>
    </submittedName>
</protein>
<evidence type="ECO:0000313" key="2">
    <source>
        <dbReference type="EMBL" id="ESS71743.1"/>
    </source>
</evidence>
<keyword evidence="3" id="KW-1185">Reference proteome</keyword>
<gene>
    <name evidence="2" type="ORF">MGMO_92c00450</name>
</gene>